<keyword evidence="3" id="KW-1185">Reference proteome</keyword>
<evidence type="ECO:0000313" key="3">
    <source>
        <dbReference type="Proteomes" id="UP001152049"/>
    </source>
</evidence>
<feature type="compositionally biased region" description="Basic and acidic residues" evidence="1">
    <location>
        <begin position="490"/>
        <end position="501"/>
    </location>
</feature>
<feature type="region of interest" description="Disordered" evidence="1">
    <location>
        <begin position="273"/>
        <end position="311"/>
    </location>
</feature>
<comment type="caution">
    <text evidence="2">The sequence shown here is derived from an EMBL/GenBank/DDBJ whole genome shotgun (WGS) entry which is preliminary data.</text>
</comment>
<proteinExistence type="predicted"/>
<accession>A0A9W8RL08</accession>
<feature type="compositionally biased region" description="Basic residues" evidence="1">
    <location>
        <begin position="373"/>
        <end position="382"/>
    </location>
</feature>
<feature type="compositionally biased region" description="Acidic residues" evidence="1">
    <location>
        <begin position="274"/>
        <end position="311"/>
    </location>
</feature>
<protein>
    <submittedName>
        <fullName evidence="2">Uncharacterized protein</fullName>
    </submittedName>
</protein>
<name>A0A9W8RL08_9HYPO</name>
<dbReference type="AlphaFoldDB" id="A0A9W8RL08"/>
<evidence type="ECO:0000313" key="2">
    <source>
        <dbReference type="EMBL" id="KAJ4243313.1"/>
    </source>
</evidence>
<reference evidence="2" key="1">
    <citation type="submission" date="2022-09" db="EMBL/GenBank/DDBJ databases">
        <title>Fusarium specimens isolated from Avocado Roots.</title>
        <authorList>
            <person name="Stajich J."/>
            <person name="Roper C."/>
            <person name="Heimlech-Rivalta G."/>
        </authorList>
    </citation>
    <scope>NUCLEOTIDE SEQUENCE</scope>
    <source>
        <strain evidence="2">CF00136</strain>
    </source>
</reference>
<gene>
    <name evidence="2" type="ORF">NW762_014838</name>
</gene>
<dbReference type="Proteomes" id="UP001152049">
    <property type="component" value="Unassembled WGS sequence"/>
</dbReference>
<feature type="compositionally biased region" description="Acidic residues" evidence="1">
    <location>
        <begin position="391"/>
        <end position="410"/>
    </location>
</feature>
<feature type="region of interest" description="Disordered" evidence="1">
    <location>
        <begin position="473"/>
        <end position="613"/>
    </location>
</feature>
<organism evidence="2 3">
    <name type="scientific">Fusarium torreyae</name>
    <dbReference type="NCBI Taxonomy" id="1237075"/>
    <lineage>
        <taxon>Eukaryota</taxon>
        <taxon>Fungi</taxon>
        <taxon>Dikarya</taxon>
        <taxon>Ascomycota</taxon>
        <taxon>Pezizomycotina</taxon>
        <taxon>Sordariomycetes</taxon>
        <taxon>Hypocreomycetidae</taxon>
        <taxon>Hypocreales</taxon>
        <taxon>Nectriaceae</taxon>
        <taxon>Fusarium</taxon>
    </lineage>
</organism>
<dbReference type="EMBL" id="JAOQAZ010000060">
    <property type="protein sequence ID" value="KAJ4243313.1"/>
    <property type="molecule type" value="Genomic_DNA"/>
</dbReference>
<evidence type="ECO:0000256" key="1">
    <source>
        <dbReference type="SAM" id="MobiDB-lite"/>
    </source>
</evidence>
<sequence>MVAADGLNDLETNVKRAALLQKWEKRIREQVAIKRNKNTTKTQIGKIADEEAMELRHQGVVEDNQNDPDIVENQASAACDYSYIVYDEVMNIRFTAHEMWNLISDQRIVPEDTDPFFIIHFNWKDGEFNNIRWLDWNGNSRKGEYEPVPSVPPRFSERLQQLYRDKLGQSLKYWEEKQKPFLKKRKTLGFEDYEDLENDSFSRSTMDQFIDQSDYDQDNLGRLYDLLIEAPQTDIDSHQSLTSINVVDQNFTGFSGTQMRTLALRLFPGSGIREDEDWGDKDNDDEEDEEYEISEESEEGDGDYDDGGEEGDEIEEVKKIEEEVDDENAYKIFGDSVDIDLDWKIDVDLNILDDLYERYQAAWRESLPDKDPRKRRLKKKPNKKMEIETVGLEEENEDDDLGEEESVMEFEESKVNLNHGSARLDDESKAPAVLMEAIEEEAETAVQFIDPTIFRTSFNGEVPASIADLLFSAITYKPEPKPKKKRRTKAKEDRNIDDKKPRPGRRPRHTAEKTTKNPQKKGSKDKTGEAKNNTETVQKRSSKKIHKEGNGSDQLRRRRGRSTTKDTNASGLQKKLEYKKAAGAIVTGEKGTTKEIKGEDEGEKGPEKRTKRN</sequence>
<feature type="region of interest" description="Disordered" evidence="1">
    <location>
        <begin position="371"/>
        <end position="412"/>
    </location>
</feature>
<feature type="compositionally biased region" description="Basic and acidic residues" evidence="1">
    <location>
        <begin position="591"/>
        <end position="613"/>
    </location>
</feature>